<proteinExistence type="predicted"/>
<dbReference type="SMART" id="SM00530">
    <property type="entry name" value="HTH_XRE"/>
    <property type="match status" value="2"/>
</dbReference>
<dbReference type="PROSITE" id="PS50943">
    <property type="entry name" value="HTH_CROC1"/>
    <property type="match status" value="2"/>
</dbReference>
<dbReference type="AlphaFoldDB" id="A0A3N1XYT7"/>
<dbReference type="SUPFAM" id="SSF47413">
    <property type="entry name" value="lambda repressor-like DNA-binding domains"/>
    <property type="match status" value="2"/>
</dbReference>
<feature type="domain" description="HTH cro/C1-type" evidence="4">
    <location>
        <begin position="25"/>
        <end position="80"/>
    </location>
</feature>
<protein>
    <submittedName>
        <fullName evidence="5">Helix-turn-helix protein</fullName>
    </submittedName>
</protein>
<reference evidence="5 6" key="1">
    <citation type="submission" date="2018-11" db="EMBL/GenBank/DDBJ databases">
        <title>Genomic Encyclopedia of Type Strains, Phase IV (KMG-IV): sequencing the most valuable type-strain genomes for metagenomic binning, comparative biology and taxonomic classification.</title>
        <authorList>
            <person name="Goeker M."/>
        </authorList>
    </citation>
    <scope>NUCLEOTIDE SEQUENCE [LARGE SCALE GENOMIC DNA]</scope>
    <source>
        <strain evidence="5 6">DSM 26537</strain>
    </source>
</reference>
<accession>A0A3N1XYT7</accession>
<dbReference type="GO" id="GO:0005829">
    <property type="term" value="C:cytosol"/>
    <property type="evidence" value="ECO:0007669"/>
    <property type="project" value="TreeGrafter"/>
</dbReference>
<dbReference type="InterPro" id="IPR001387">
    <property type="entry name" value="Cro/C1-type_HTH"/>
</dbReference>
<sequence length="193" mass="22976">MTKRPKINTYTVQYNIGNNILRYNLRFYRKQRNLSQKQLSIRTGLQRSYIAEIESGKRNPTISKVYQIAISLRIEPWRLLKPITLNEKLYGKENNFTTFDITINKAKLLTVAEYMDQLIKSIQIIRKKKGWTQKDLARFSGLSEIFIRLIEQRKKEPTVESISKLAIAFHIPVWQLMKGIDRNSIWFQHDMWL</sequence>
<evidence type="ECO:0000259" key="4">
    <source>
        <dbReference type="PROSITE" id="PS50943"/>
    </source>
</evidence>
<evidence type="ECO:0000313" key="6">
    <source>
        <dbReference type="Proteomes" id="UP000273083"/>
    </source>
</evidence>
<dbReference type="PANTHER" id="PTHR46797">
    <property type="entry name" value="HTH-TYPE TRANSCRIPTIONAL REGULATOR"/>
    <property type="match status" value="1"/>
</dbReference>
<dbReference type="CDD" id="cd00093">
    <property type="entry name" value="HTH_XRE"/>
    <property type="match status" value="2"/>
</dbReference>
<dbReference type="EMBL" id="RJVG01000001">
    <property type="protein sequence ID" value="ROR31401.1"/>
    <property type="molecule type" value="Genomic_DNA"/>
</dbReference>
<keyword evidence="6" id="KW-1185">Reference proteome</keyword>
<keyword evidence="3" id="KW-0804">Transcription</keyword>
<keyword evidence="2" id="KW-0238">DNA-binding</keyword>
<evidence type="ECO:0000256" key="2">
    <source>
        <dbReference type="ARBA" id="ARBA00023125"/>
    </source>
</evidence>
<dbReference type="InterPro" id="IPR050807">
    <property type="entry name" value="TransReg_Diox_bact_type"/>
</dbReference>
<dbReference type="InterPro" id="IPR010982">
    <property type="entry name" value="Lambda_DNA-bd_dom_sf"/>
</dbReference>
<dbReference type="Pfam" id="PF12844">
    <property type="entry name" value="HTH_19"/>
    <property type="match status" value="1"/>
</dbReference>
<dbReference type="Proteomes" id="UP000273083">
    <property type="component" value="Unassembled WGS sequence"/>
</dbReference>
<keyword evidence="1" id="KW-0805">Transcription regulation</keyword>
<dbReference type="OrthoDB" id="9814553at2"/>
<evidence type="ECO:0000256" key="3">
    <source>
        <dbReference type="ARBA" id="ARBA00023163"/>
    </source>
</evidence>
<comment type="caution">
    <text evidence="5">The sequence shown here is derived from an EMBL/GenBank/DDBJ whole genome shotgun (WGS) entry which is preliminary data.</text>
</comment>
<dbReference type="GO" id="GO:0003677">
    <property type="term" value="F:DNA binding"/>
    <property type="evidence" value="ECO:0007669"/>
    <property type="project" value="UniProtKB-KW"/>
</dbReference>
<feature type="domain" description="HTH cro/C1-type" evidence="4">
    <location>
        <begin position="122"/>
        <end position="176"/>
    </location>
</feature>
<name>A0A3N1XYT7_9FIRM</name>
<gene>
    <name evidence="5" type="ORF">EDD66_10117</name>
</gene>
<organism evidence="5 6">
    <name type="scientific">Mobilisporobacter senegalensis</name>
    <dbReference type="NCBI Taxonomy" id="1329262"/>
    <lineage>
        <taxon>Bacteria</taxon>
        <taxon>Bacillati</taxon>
        <taxon>Bacillota</taxon>
        <taxon>Clostridia</taxon>
        <taxon>Lachnospirales</taxon>
        <taxon>Lachnospiraceae</taxon>
        <taxon>Mobilisporobacter</taxon>
    </lineage>
</organism>
<dbReference type="Pfam" id="PF01381">
    <property type="entry name" value="HTH_3"/>
    <property type="match status" value="1"/>
</dbReference>
<dbReference type="Gene3D" id="1.10.260.40">
    <property type="entry name" value="lambda repressor-like DNA-binding domains"/>
    <property type="match status" value="2"/>
</dbReference>
<evidence type="ECO:0000313" key="5">
    <source>
        <dbReference type="EMBL" id="ROR31401.1"/>
    </source>
</evidence>
<evidence type="ECO:0000256" key="1">
    <source>
        <dbReference type="ARBA" id="ARBA00023015"/>
    </source>
</evidence>
<dbReference type="GO" id="GO:0003700">
    <property type="term" value="F:DNA-binding transcription factor activity"/>
    <property type="evidence" value="ECO:0007669"/>
    <property type="project" value="TreeGrafter"/>
</dbReference>
<dbReference type="PANTHER" id="PTHR46797:SF23">
    <property type="entry name" value="HTH-TYPE TRANSCRIPTIONAL REGULATOR SUTR"/>
    <property type="match status" value="1"/>
</dbReference>